<evidence type="ECO:0000256" key="11">
    <source>
        <dbReference type="ARBA" id="ARBA00023004"/>
    </source>
</evidence>
<evidence type="ECO:0000259" key="17">
    <source>
        <dbReference type="PROSITE" id="PS50857"/>
    </source>
</evidence>
<dbReference type="AlphaFoldDB" id="A0A939IPT3"/>
<dbReference type="PROSITE" id="PS50857">
    <property type="entry name" value="COX2_CUA"/>
    <property type="match status" value="1"/>
</dbReference>
<evidence type="ECO:0000256" key="6">
    <source>
        <dbReference type="ARBA" id="ARBA00022692"/>
    </source>
</evidence>
<keyword evidence="10 16" id="KW-1133">Transmembrane helix</keyword>
<dbReference type="GO" id="GO:0004129">
    <property type="term" value="F:cytochrome-c oxidase activity"/>
    <property type="evidence" value="ECO:0007669"/>
    <property type="project" value="UniProtKB-EC"/>
</dbReference>
<keyword evidence="13 16" id="KW-0472">Membrane</keyword>
<evidence type="ECO:0000256" key="5">
    <source>
        <dbReference type="ARBA" id="ARBA00022617"/>
    </source>
</evidence>
<dbReference type="EMBL" id="JAFKCV010000007">
    <property type="protein sequence ID" value="MBN7826200.1"/>
    <property type="molecule type" value="Genomic_DNA"/>
</dbReference>
<name>A0A939IPT3_9ALTE</name>
<evidence type="ECO:0000256" key="4">
    <source>
        <dbReference type="ARBA" id="ARBA00022448"/>
    </source>
</evidence>
<feature type="transmembrane region" description="Helical" evidence="16">
    <location>
        <begin position="83"/>
        <end position="105"/>
    </location>
</feature>
<dbReference type="InterPro" id="IPR001505">
    <property type="entry name" value="Copper_CuA"/>
</dbReference>
<keyword evidence="7 15" id="KW-0479">Metal-binding</keyword>
<dbReference type="InterPro" id="IPR009056">
    <property type="entry name" value="Cyt_c-like_dom"/>
</dbReference>
<comment type="caution">
    <text evidence="19">The sequence shown here is derived from an EMBL/GenBank/DDBJ whole genome shotgun (WGS) entry which is preliminary data.</text>
</comment>
<dbReference type="EC" id="7.1.1.9" evidence="3"/>
<dbReference type="CDD" id="cd13919">
    <property type="entry name" value="CuRO_HCO_II_like_5"/>
    <property type="match status" value="1"/>
</dbReference>
<evidence type="ECO:0000256" key="1">
    <source>
        <dbReference type="ARBA" id="ARBA00004141"/>
    </source>
</evidence>
<reference evidence="19" key="1">
    <citation type="submission" date="2021-03" db="EMBL/GenBank/DDBJ databases">
        <title>novel species isolated from a fishpond in China.</title>
        <authorList>
            <person name="Lu H."/>
            <person name="Cai Z."/>
        </authorList>
    </citation>
    <scope>NUCLEOTIDE SEQUENCE</scope>
    <source>
        <strain evidence="19">JCM 30855</strain>
    </source>
</reference>
<evidence type="ECO:0000256" key="13">
    <source>
        <dbReference type="ARBA" id="ARBA00023136"/>
    </source>
</evidence>
<keyword evidence="4" id="KW-0813">Transport</keyword>
<gene>
    <name evidence="19" type="ORF">J0A66_13275</name>
</gene>
<evidence type="ECO:0000256" key="7">
    <source>
        <dbReference type="ARBA" id="ARBA00022723"/>
    </source>
</evidence>
<proteinExistence type="inferred from homology"/>
<evidence type="ECO:0000256" key="3">
    <source>
        <dbReference type="ARBA" id="ARBA00012949"/>
    </source>
</evidence>
<evidence type="ECO:0000256" key="9">
    <source>
        <dbReference type="ARBA" id="ARBA00022982"/>
    </source>
</evidence>
<dbReference type="Pfam" id="PF00034">
    <property type="entry name" value="Cytochrom_C"/>
    <property type="match status" value="2"/>
</dbReference>
<evidence type="ECO:0000313" key="19">
    <source>
        <dbReference type="EMBL" id="MBN7826200.1"/>
    </source>
</evidence>
<sequence>MGFALVLIILVVGSVLFHFLSPWTMTPLASNWGSIDITLAITLIITGVVFIAINFFIAYAVIKFRHQPDRKADYQPENKKLEWWLTLGTSLGIIAMLAPGLIVYADFVNVPEEAYELEIVGQQWSWGFRFPGEDGRFGKSDIRHIAVDNPFGINPLDEAGQDDRLISSNQILLPVDRPVKMLMRSKDVLHDFYIPHFRVKMDMVPGHVSQMWLTPTRTGDFEILCAEFCGVGHFNMRGYLKVVEQQEFDSWLANQTTFSQSLDKEKSLPLSVQAKEGQQLAQSKGCLACHGFTDSQVGPGWQNLYGATRTMADGEQVKVDDSYLSQSILQPSARVVQGYAPIMPKLELSELEVQSIIAYIRERGTDKPAQQGGGKTGQDLAQGKGCLACHSIDGTPGVGPTWQGLYGKEVQLASGETVQADREYLKESIFQPNARVVAGFQPVMPPMPVSEAEAGAIIDYIQSLPKPEGERHE</sequence>
<dbReference type="PROSITE" id="PS51007">
    <property type="entry name" value="CYTC"/>
    <property type="match status" value="2"/>
</dbReference>
<dbReference type="GO" id="GO:0042773">
    <property type="term" value="P:ATP synthesis coupled electron transport"/>
    <property type="evidence" value="ECO:0007669"/>
    <property type="project" value="TreeGrafter"/>
</dbReference>
<dbReference type="Gene3D" id="1.10.287.90">
    <property type="match status" value="1"/>
</dbReference>
<keyword evidence="12" id="KW-0186">Copper</keyword>
<evidence type="ECO:0000256" key="8">
    <source>
        <dbReference type="ARBA" id="ARBA00022967"/>
    </source>
</evidence>
<feature type="domain" description="Cytochrome c" evidence="18">
    <location>
        <begin position="372"/>
        <end position="465"/>
    </location>
</feature>
<keyword evidence="6 16" id="KW-0812">Transmembrane</keyword>
<keyword evidence="5 15" id="KW-0349">Heme</keyword>
<feature type="domain" description="Cytochrome c" evidence="18">
    <location>
        <begin position="272"/>
        <end position="364"/>
    </location>
</feature>
<feature type="domain" description="Cytochrome oxidase subunit II copper A binding" evidence="17">
    <location>
        <begin position="112"/>
        <end position="254"/>
    </location>
</feature>
<dbReference type="InterPro" id="IPR036909">
    <property type="entry name" value="Cyt_c-like_dom_sf"/>
</dbReference>
<dbReference type="PROSITE" id="PS00078">
    <property type="entry name" value="COX2"/>
    <property type="match status" value="1"/>
</dbReference>
<evidence type="ECO:0000256" key="10">
    <source>
        <dbReference type="ARBA" id="ARBA00022989"/>
    </source>
</evidence>
<dbReference type="Proteomes" id="UP000664654">
    <property type="component" value="Unassembled WGS sequence"/>
</dbReference>
<dbReference type="PANTHER" id="PTHR22888">
    <property type="entry name" value="CYTOCHROME C OXIDASE, SUBUNIT II"/>
    <property type="match status" value="1"/>
</dbReference>
<evidence type="ECO:0000256" key="2">
    <source>
        <dbReference type="ARBA" id="ARBA00007866"/>
    </source>
</evidence>
<dbReference type="Gene3D" id="2.60.40.420">
    <property type="entry name" value="Cupredoxins - blue copper proteins"/>
    <property type="match status" value="1"/>
</dbReference>
<dbReference type="GO" id="GO:0016020">
    <property type="term" value="C:membrane"/>
    <property type="evidence" value="ECO:0007669"/>
    <property type="project" value="UniProtKB-SubCell"/>
</dbReference>
<protein>
    <recommendedName>
        <fullName evidence="3">cytochrome-c oxidase</fullName>
        <ecNumber evidence="3">7.1.1.9</ecNumber>
    </recommendedName>
</protein>
<evidence type="ECO:0000256" key="15">
    <source>
        <dbReference type="PROSITE-ProRule" id="PRU00433"/>
    </source>
</evidence>
<keyword evidence="20" id="KW-1185">Reference proteome</keyword>
<dbReference type="InterPro" id="IPR036257">
    <property type="entry name" value="Cyt_c_oxidase_su2_TM_sf"/>
</dbReference>
<evidence type="ECO:0000256" key="12">
    <source>
        <dbReference type="ARBA" id="ARBA00023008"/>
    </source>
</evidence>
<evidence type="ECO:0000313" key="20">
    <source>
        <dbReference type="Proteomes" id="UP000664654"/>
    </source>
</evidence>
<dbReference type="GO" id="GO:0020037">
    <property type="term" value="F:heme binding"/>
    <property type="evidence" value="ECO:0007669"/>
    <property type="project" value="InterPro"/>
</dbReference>
<dbReference type="RefSeq" id="WP_206574315.1">
    <property type="nucleotide sequence ID" value="NZ_JAFKCV010000007.1"/>
</dbReference>
<comment type="catalytic activity">
    <reaction evidence="14">
        <text>4 Fe(II)-[cytochrome c] + O2 + 8 H(+)(in) = 4 Fe(III)-[cytochrome c] + 2 H2O + 4 H(+)(out)</text>
        <dbReference type="Rhea" id="RHEA:11436"/>
        <dbReference type="Rhea" id="RHEA-COMP:10350"/>
        <dbReference type="Rhea" id="RHEA-COMP:14399"/>
        <dbReference type="ChEBI" id="CHEBI:15377"/>
        <dbReference type="ChEBI" id="CHEBI:15378"/>
        <dbReference type="ChEBI" id="CHEBI:15379"/>
        <dbReference type="ChEBI" id="CHEBI:29033"/>
        <dbReference type="ChEBI" id="CHEBI:29034"/>
        <dbReference type="EC" id="7.1.1.9"/>
    </reaction>
</comment>
<dbReference type="PANTHER" id="PTHR22888:SF9">
    <property type="entry name" value="CYTOCHROME C OXIDASE SUBUNIT 2"/>
    <property type="match status" value="1"/>
</dbReference>
<dbReference type="Gene3D" id="1.10.760.10">
    <property type="entry name" value="Cytochrome c-like domain"/>
    <property type="match status" value="2"/>
</dbReference>
<dbReference type="InterPro" id="IPR008972">
    <property type="entry name" value="Cupredoxin"/>
</dbReference>
<evidence type="ECO:0000259" key="18">
    <source>
        <dbReference type="PROSITE" id="PS51007"/>
    </source>
</evidence>
<accession>A0A939IPT3</accession>
<keyword evidence="9" id="KW-0249">Electron transport</keyword>
<organism evidence="19 20">
    <name type="scientific">Bowmanella dokdonensis</name>
    <dbReference type="NCBI Taxonomy" id="751969"/>
    <lineage>
        <taxon>Bacteria</taxon>
        <taxon>Pseudomonadati</taxon>
        <taxon>Pseudomonadota</taxon>
        <taxon>Gammaproteobacteria</taxon>
        <taxon>Alteromonadales</taxon>
        <taxon>Alteromonadaceae</taxon>
        <taxon>Bowmanella</taxon>
    </lineage>
</organism>
<keyword evidence="11 15" id="KW-0408">Iron</keyword>
<evidence type="ECO:0000256" key="14">
    <source>
        <dbReference type="ARBA" id="ARBA00047816"/>
    </source>
</evidence>
<dbReference type="SUPFAM" id="SSF46626">
    <property type="entry name" value="Cytochrome c"/>
    <property type="match status" value="2"/>
</dbReference>
<comment type="similarity">
    <text evidence="2">Belongs to the cytochrome c oxidase subunit 2 family.</text>
</comment>
<dbReference type="InterPro" id="IPR045187">
    <property type="entry name" value="CcO_II"/>
</dbReference>
<dbReference type="Pfam" id="PF00116">
    <property type="entry name" value="COX2"/>
    <property type="match status" value="1"/>
</dbReference>
<dbReference type="InterPro" id="IPR002429">
    <property type="entry name" value="CcO_II-like_C"/>
</dbReference>
<feature type="transmembrane region" description="Helical" evidence="16">
    <location>
        <begin position="41"/>
        <end position="62"/>
    </location>
</feature>
<dbReference type="SUPFAM" id="SSF49503">
    <property type="entry name" value="Cupredoxins"/>
    <property type="match status" value="1"/>
</dbReference>
<evidence type="ECO:0000256" key="16">
    <source>
        <dbReference type="SAM" id="Phobius"/>
    </source>
</evidence>
<dbReference type="PRINTS" id="PR01166">
    <property type="entry name" value="CYCOXIDASEII"/>
</dbReference>
<comment type="subcellular location">
    <subcellularLocation>
        <location evidence="1">Membrane</location>
        <topology evidence="1">Multi-pass membrane protein</topology>
    </subcellularLocation>
</comment>
<dbReference type="GO" id="GO:0005507">
    <property type="term" value="F:copper ion binding"/>
    <property type="evidence" value="ECO:0007669"/>
    <property type="project" value="InterPro"/>
</dbReference>
<keyword evidence="8" id="KW-1278">Translocase</keyword>